<evidence type="ECO:0000313" key="1">
    <source>
        <dbReference type="EMBL" id="MFD2207198.1"/>
    </source>
</evidence>
<dbReference type="Gene3D" id="3.30.1330.70">
    <property type="entry name" value="Holliday junction resolvase RusA"/>
    <property type="match status" value="1"/>
</dbReference>
<organism evidence="1 2">
    <name type="scientific">Kiloniella antarctica</name>
    <dbReference type="NCBI Taxonomy" id="1550907"/>
    <lineage>
        <taxon>Bacteria</taxon>
        <taxon>Pseudomonadati</taxon>
        <taxon>Pseudomonadota</taxon>
        <taxon>Alphaproteobacteria</taxon>
        <taxon>Rhodospirillales</taxon>
        <taxon>Kiloniellaceae</taxon>
        <taxon>Kiloniella</taxon>
    </lineage>
</organism>
<dbReference type="EMBL" id="JBHUII010000011">
    <property type="protein sequence ID" value="MFD2207198.1"/>
    <property type="molecule type" value="Genomic_DNA"/>
</dbReference>
<evidence type="ECO:0000313" key="2">
    <source>
        <dbReference type="Proteomes" id="UP001597294"/>
    </source>
</evidence>
<dbReference type="InterPro" id="IPR008822">
    <property type="entry name" value="Endonuclease_RusA-like"/>
</dbReference>
<gene>
    <name evidence="1" type="ORF">ACFSKO_16340</name>
</gene>
<dbReference type="SUPFAM" id="SSF103084">
    <property type="entry name" value="Holliday junction resolvase RusA"/>
    <property type="match status" value="1"/>
</dbReference>
<comment type="caution">
    <text evidence="1">The sequence shown here is derived from an EMBL/GenBank/DDBJ whole genome shotgun (WGS) entry which is preliminary data.</text>
</comment>
<keyword evidence="2" id="KW-1185">Reference proteome</keyword>
<dbReference type="Pfam" id="PF05866">
    <property type="entry name" value="RusA"/>
    <property type="match status" value="1"/>
</dbReference>
<dbReference type="Proteomes" id="UP001597294">
    <property type="component" value="Unassembled WGS sequence"/>
</dbReference>
<sequence>MTLAQATYTTQAKPISLNNAYKNVGGKGRVKTKEYKIWFAALAWEFKGQLKRKIEGPYKLIIRVNQHVTKADIDNLVKPISDVLVSIGATDDDRKMRGVDIEYEDREDTIVWIVGSGEK</sequence>
<name>A0ABW5BQT2_9PROT</name>
<accession>A0ABW5BQT2</accession>
<reference evidence="2" key="1">
    <citation type="journal article" date="2019" name="Int. J. Syst. Evol. Microbiol.">
        <title>The Global Catalogue of Microorganisms (GCM) 10K type strain sequencing project: providing services to taxonomists for standard genome sequencing and annotation.</title>
        <authorList>
            <consortium name="The Broad Institute Genomics Platform"/>
            <consortium name="The Broad Institute Genome Sequencing Center for Infectious Disease"/>
            <person name="Wu L."/>
            <person name="Ma J."/>
        </authorList>
    </citation>
    <scope>NUCLEOTIDE SEQUENCE [LARGE SCALE GENOMIC DNA]</scope>
    <source>
        <strain evidence="2">CGMCC 4.7192</strain>
    </source>
</reference>
<protein>
    <submittedName>
        <fullName evidence="1">RusA family crossover junction endodeoxyribonuclease</fullName>
    </submittedName>
</protein>
<dbReference type="RefSeq" id="WP_380253591.1">
    <property type="nucleotide sequence ID" value="NZ_JBHUII010000011.1"/>
</dbReference>
<dbReference type="InterPro" id="IPR036614">
    <property type="entry name" value="RusA-like_sf"/>
</dbReference>
<proteinExistence type="predicted"/>